<dbReference type="InterPro" id="IPR006303">
    <property type="entry name" value="FliR"/>
</dbReference>
<comment type="subcellular location">
    <subcellularLocation>
        <location evidence="10">Cell membrane</location>
        <topology evidence="10">Multi-pass membrane protein</topology>
    </subcellularLocation>
    <subcellularLocation>
        <location evidence="10">Bacterial flagellum basal body</location>
    </subcellularLocation>
</comment>
<dbReference type="KEGG" id="cfon:HZU75_03740"/>
<name>A0A7D5V8G6_9NEIS</name>
<dbReference type="PRINTS" id="PR00953">
    <property type="entry name" value="TYPE3IMRPROT"/>
</dbReference>
<feature type="transmembrane region" description="Helical" evidence="10">
    <location>
        <begin position="40"/>
        <end position="59"/>
    </location>
</feature>
<dbReference type="GO" id="GO:0044780">
    <property type="term" value="P:bacterial-type flagellum assembly"/>
    <property type="evidence" value="ECO:0007669"/>
    <property type="project" value="UniProtKB-UniRule"/>
</dbReference>
<evidence type="ECO:0000313" key="11">
    <source>
        <dbReference type="EMBL" id="QLI80711.1"/>
    </source>
</evidence>
<reference evidence="11 12" key="1">
    <citation type="journal article" date="2016" name="Int. J. Syst. Evol. Microbiol.">
        <title>Chitinibacter fontanus sp. nov., isolated from a spring.</title>
        <authorList>
            <person name="Sheu S.Y."/>
            <person name="Li Y.S."/>
            <person name="Young C.C."/>
            <person name="Chen W.M."/>
        </authorList>
    </citation>
    <scope>NUCLEOTIDE SEQUENCE [LARGE SCALE GENOMIC DNA]</scope>
    <source>
        <strain evidence="11 12">STM-7</strain>
    </source>
</reference>
<evidence type="ECO:0000256" key="7">
    <source>
        <dbReference type="ARBA" id="ARBA00023136"/>
    </source>
</evidence>
<evidence type="ECO:0000256" key="1">
    <source>
        <dbReference type="ARBA" id="ARBA00002578"/>
    </source>
</evidence>
<dbReference type="GO" id="GO:0006605">
    <property type="term" value="P:protein targeting"/>
    <property type="evidence" value="ECO:0007669"/>
    <property type="project" value="UniProtKB-UniRule"/>
</dbReference>
<dbReference type="PANTHER" id="PTHR30065">
    <property type="entry name" value="FLAGELLAR BIOSYNTHETIC PROTEIN FLIR"/>
    <property type="match status" value="1"/>
</dbReference>
<dbReference type="NCBIfam" id="TIGR01400">
    <property type="entry name" value="fliR"/>
    <property type="match status" value="1"/>
</dbReference>
<gene>
    <name evidence="11" type="primary">fliR</name>
    <name evidence="11" type="ORF">HZU75_03740</name>
</gene>
<evidence type="ECO:0000256" key="5">
    <source>
        <dbReference type="ARBA" id="ARBA00022692"/>
    </source>
</evidence>
<dbReference type="RefSeq" id="WP_180307847.1">
    <property type="nucleotide sequence ID" value="NZ_CP058952.1"/>
</dbReference>
<dbReference type="Proteomes" id="UP000510822">
    <property type="component" value="Chromosome"/>
</dbReference>
<dbReference type="AlphaFoldDB" id="A0A7D5V8G6"/>
<evidence type="ECO:0000256" key="6">
    <source>
        <dbReference type="ARBA" id="ARBA00022989"/>
    </source>
</evidence>
<dbReference type="PANTHER" id="PTHR30065:SF8">
    <property type="entry name" value="FLAGELLAR BIOSYNTHETIC PROTEIN FLIR"/>
    <property type="match status" value="1"/>
</dbReference>
<dbReference type="GO" id="GO:0009425">
    <property type="term" value="C:bacterial-type flagellum basal body"/>
    <property type="evidence" value="ECO:0007669"/>
    <property type="project" value="UniProtKB-SubCell"/>
</dbReference>
<sequence length="262" mass="28430">MWVVTQAQIEVWLALFWWPFLRIMGMLLVDPFFSSRRIPVRVRVGLAIFLTLVVVPALPPMPSVPVVSPDGMLIAVRELLVGISIGFVMRLVFTAVEMAGHLAGLQMGLGFASFYDPQNASNTLAVAQLMSLLMILLFLALNGHLMMLRILLESMLQLPVGQVHLNGKGFELVALYGGVIFRSAVLLSLPVLAALLITNLSIGVMTRAAPQLNVFAIGFPLTLGIGFAALYYSLPFMVPQIDQLIGGTTRVVGEIIKAFASP</sequence>
<accession>A0A7D5V8G6</accession>
<keyword evidence="11" id="KW-0966">Cell projection</keyword>
<feature type="transmembrane region" description="Helical" evidence="10">
    <location>
        <begin position="79"/>
        <end position="103"/>
    </location>
</feature>
<dbReference type="InterPro" id="IPR002010">
    <property type="entry name" value="T3SS_IM_R"/>
</dbReference>
<evidence type="ECO:0000256" key="9">
    <source>
        <dbReference type="NCBIfam" id="TIGR01400"/>
    </source>
</evidence>
<dbReference type="Pfam" id="PF01311">
    <property type="entry name" value="Bac_export_1"/>
    <property type="match status" value="1"/>
</dbReference>
<organism evidence="11 12">
    <name type="scientific">Chitinibacter fontanus</name>
    <dbReference type="NCBI Taxonomy" id="1737446"/>
    <lineage>
        <taxon>Bacteria</taxon>
        <taxon>Pseudomonadati</taxon>
        <taxon>Pseudomonadota</taxon>
        <taxon>Betaproteobacteria</taxon>
        <taxon>Neisseriales</taxon>
        <taxon>Chitinibacteraceae</taxon>
        <taxon>Chitinibacter</taxon>
    </lineage>
</organism>
<keyword evidence="7 10" id="KW-0472">Membrane</keyword>
<keyword evidence="8 10" id="KW-0975">Bacterial flagellum</keyword>
<evidence type="ECO:0000313" key="12">
    <source>
        <dbReference type="Proteomes" id="UP000510822"/>
    </source>
</evidence>
<feature type="transmembrane region" description="Helical" evidence="10">
    <location>
        <begin position="124"/>
        <end position="152"/>
    </location>
</feature>
<evidence type="ECO:0000256" key="8">
    <source>
        <dbReference type="ARBA" id="ARBA00023143"/>
    </source>
</evidence>
<proteinExistence type="inferred from homology"/>
<evidence type="ECO:0000256" key="3">
    <source>
        <dbReference type="ARBA" id="ARBA00021717"/>
    </source>
</evidence>
<evidence type="ECO:0000256" key="10">
    <source>
        <dbReference type="RuleBase" id="RU362071"/>
    </source>
</evidence>
<keyword evidence="4 10" id="KW-1003">Cell membrane</keyword>
<keyword evidence="11" id="KW-0969">Cilium</keyword>
<keyword evidence="12" id="KW-1185">Reference proteome</keyword>
<keyword evidence="5 10" id="KW-0812">Transmembrane</keyword>
<comment type="similarity">
    <text evidence="2 10">Belongs to the FliR/MopE/SpaR family.</text>
</comment>
<feature type="transmembrane region" description="Helical" evidence="10">
    <location>
        <begin position="212"/>
        <end position="234"/>
    </location>
</feature>
<protein>
    <recommendedName>
        <fullName evidence="3 9">Flagellar biosynthetic protein FliR</fullName>
    </recommendedName>
</protein>
<keyword evidence="6 10" id="KW-1133">Transmembrane helix</keyword>
<feature type="transmembrane region" description="Helical" evidence="10">
    <location>
        <begin position="172"/>
        <end position="200"/>
    </location>
</feature>
<feature type="transmembrane region" description="Helical" evidence="10">
    <location>
        <begin position="12"/>
        <end position="33"/>
    </location>
</feature>
<evidence type="ECO:0000256" key="2">
    <source>
        <dbReference type="ARBA" id="ARBA00009772"/>
    </source>
</evidence>
<keyword evidence="11" id="KW-0282">Flagellum</keyword>
<evidence type="ECO:0000256" key="4">
    <source>
        <dbReference type="ARBA" id="ARBA00022475"/>
    </source>
</evidence>
<comment type="function">
    <text evidence="1 10">Role in flagellar biosynthesis.</text>
</comment>
<dbReference type="EMBL" id="CP058952">
    <property type="protein sequence ID" value="QLI80711.1"/>
    <property type="molecule type" value="Genomic_DNA"/>
</dbReference>
<dbReference type="GO" id="GO:0005886">
    <property type="term" value="C:plasma membrane"/>
    <property type="evidence" value="ECO:0007669"/>
    <property type="project" value="UniProtKB-SubCell"/>
</dbReference>